<dbReference type="Gene3D" id="3.30.60.20">
    <property type="match status" value="1"/>
</dbReference>
<feature type="compositionally biased region" description="Basic and acidic residues" evidence="6">
    <location>
        <begin position="1023"/>
        <end position="1032"/>
    </location>
</feature>
<evidence type="ECO:0000256" key="2">
    <source>
        <dbReference type="ARBA" id="ARBA00022723"/>
    </source>
</evidence>
<feature type="domain" description="Phorbol-ester/DAG-type" evidence="8">
    <location>
        <begin position="1087"/>
        <end position="1134"/>
    </location>
</feature>
<dbReference type="CDD" id="cd09395">
    <property type="entry name" value="LIM2_Rga"/>
    <property type="match status" value="1"/>
</dbReference>
<feature type="compositionally biased region" description="Low complexity" evidence="6">
    <location>
        <begin position="640"/>
        <end position="652"/>
    </location>
</feature>
<dbReference type="PROSITE" id="PS50238">
    <property type="entry name" value="RHOGAP"/>
    <property type="match status" value="1"/>
</dbReference>
<comment type="caution">
    <text evidence="10">The sequence shown here is derived from an EMBL/GenBank/DDBJ whole genome shotgun (WGS) entry which is preliminary data.</text>
</comment>
<dbReference type="SUPFAM" id="SSF48350">
    <property type="entry name" value="GTPase activation domain, GAP"/>
    <property type="match status" value="1"/>
</dbReference>
<keyword evidence="1" id="KW-0343">GTPase activation</keyword>
<sequence length="1352" mass="147450">MLATMNAPVDPPVDLDDRLCPGCKRSAVTEQGGLVVAFGQSFFHVDCFKCAKCGDQVTADTNLLLLSDGSPICANCSYSCNVCHNPILDEAIMTGDDSYHAHCFKCKVCKNRIDELVFAKTSQGIYCMKCHNERMIKIRKHTQKKAEREKAAGAQGGSTNSRERERDARSRPQPSPGLGPNDIPGSSASASTPLTPRSRGPDGVRSPPRQRSGPYISDAFEASDPSYARQNGSSAHAPQPLRSPSVQVAPPERDEASSTPVFHPPPDARSNSTKKTTLPLPPSTPSESNSESRRKSFDDGVRPLNALFPQDDMAPAQSGLAVSTSRQEKRRSINPGLSLNNFDPPAVNPRPASPTLSPLSATFKSSSRPSTPHETSGNSSPQPEHYTASTSRPNSASSNTHVSSSSSPRTPPSDRDLSQDQTVVMSPSSRPNVILDSVPPRKNSQNAAARSTPEYRLSVTMDGRRSSDDRPPSRNNRSSSDIGHGRPSSRSRSDTPSSLSRRADVPHSVESGTDTDAEGDSHSHTSRSGTPPPPPPKESKSYTAQSPNHLQSSLSDDAEASISQPDSSDDMSESSPVEHTSHSTFIAPALPPIRFSMTTADFSDLFNSVEGQKKSTSLKQLANISEDLDGNVPMTPPPTATSTYSAGSSLTTPTSDSTFTLNNSVDSLATRTSEDGSLPVPGPRFVSPAPRFQSLGKKPATPLKEDSDFGGSETARMRSSSESRTQQQTTRVTITRADSASAVPSARNDQGSVVTLRLQEALADARERGAMHLKLDRGFLEAILGEMEAKDMEYSSLKAKFDGVKRASKQYIDGLTVAQTEYDSELKARRDAEAEVTRLRVLLSGQVARLTALSGDTRRQELREQLSKELHNNLSGLEHDLSKLKVERDMALAEVEELAATKQSATEAPPANLGRSLTTRLDTIKKQYQRDLIPLREERENLAREIAELKGVRDVFLEETTVLNARNEELAQLSAQYARRMVPIPETPQKPQPATPMRSQQAQQSSQLLNTLNPSASSSSASDDTHESRFKVQVEAPTPSKGKVFKWPGSRTREATRDVVLTPATTPAPEPRQNAPEPPRQKVATSSHNFQQLSVLRFTRCDHCADKMWGSQLRCTTCNISVHVRCVNHVQVSCSQQSGPGHEEELPPSMFGRDLTEQVHADAAQGGDRQVPIIVEKCIDAVETLAMEYEGIYRKTGGSGQSKAITQLFERGDYASFDLCDSDRFNDICSVTSVLKTYFRSLPIPLLTFDLHDHFMSAVQIREPATKNKTLLDLVNKLPAEHYFTLRRLMVHLNRVHERCEKNLMTARNLGVVFGPTLMRSQDPGAEFSDMAGKALSVEWFIENAPQIFPSS</sequence>
<reference evidence="10" key="1">
    <citation type="submission" date="2020-05" db="EMBL/GenBank/DDBJ databases">
        <title>Mycena genomes resolve the evolution of fungal bioluminescence.</title>
        <authorList>
            <person name="Tsai I.J."/>
        </authorList>
    </citation>
    <scope>NUCLEOTIDE SEQUENCE</scope>
    <source>
        <strain evidence="10">CCC161011</strain>
    </source>
</reference>
<feature type="coiled-coil region" evidence="5">
    <location>
        <begin position="867"/>
        <end position="901"/>
    </location>
</feature>
<dbReference type="SUPFAM" id="SSF57889">
    <property type="entry name" value="Cysteine-rich domain"/>
    <property type="match status" value="1"/>
</dbReference>
<dbReference type="InterPro" id="IPR001781">
    <property type="entry name" value="Znf_LIM"/>
</dbReference>
<evidence type="ECO:0000256" key="4">
    <source>
        <dbReference type="PROSITE-ProRule" id="PRU00125"/>
    </source>
</evidence>
<dbReference type="Gene3D" id="1.10.555.10">
    <property type="entry name" value="Rho GTPase activation protein"/>
    <property type="match status" value="1"/>
</dbReference>
<feature type="region of interest" description="Disordered" evidence="6">
    <location>
        <begin position="985"/>
        <end position="1087"/>
    </location>
</feature>
<feature type="compositionally biased region" description="Basic and acidic residues" evidence="6">
    <location>
        <begin position="290"/>
        <end position="301"/>
    </location>
</feature>
<dbReference type="SMART" id="SM00324">
    <property type="entry name" value="RhoGAP"/>
    <property type="match status" value="1"/>
</dbReference>
<dbReference type="Pfam" id="PF00412">
    <property type="entry name" value="LIM"/>
    <property type="match status" value="2"/>
</dbReference>
<dbReference type="Gene3D" id="2.10.110.10">
    <property type="entry name" value="Cysteine Rich Protein"/>
    <property type="match status" value="2"/>
</dbReference>
<evidence type="ECO:0000256" key="3">
    <source>
        <dbReference type="ARBA" id="ARBA00022833"/>
    </source>
</evidence>
<dbReference type="Pfam" id="PF00130">
    <property type="entry name" value="C1_1"/>
    <property type="match status" value="1"/>
</dbReference>
<gene>
    <name evidence="10" type="ORF">MVEN_00542900</name>
</gene>
<feature type="compositionally biased region" description="Low complexity" evidence="6">
    <location>
        <begin position="722"/>
        <end position="736"/>
    </location>
</feature>
<dbReference type="SMART" id="SM00132">
    <property type="entry name" value="LIM"/>
    <property type="match status" value="2"/>
</dbReference>
<feature type="compositionally biased region" description="Pro residues" evidence="6">
    <location>
        <begin position="985"/>
        <end position="994"/>
    </location>
</feature>
<keyword evidence="2 4" id="KW-0479">Metal-binding</keyword>
<dbReference type="InterPro" id="IPR000198">
    <property type="entry name" value="RhoGAP_dom"/>
</dbReference>
<feature type="compositionally biased region" description="Basic and acidic residues" evidence="6">
    <location>
        <begin position="462"/>
        <end position="472"/>
    </location>
</feature>
<name>A0A8H7D7S5_9AGAR</name>
<dbReference type="OrthoDB" id="79452at2759"/>
<evidence type="ECO:0000256" key="5">
    <source>
        <dbReference type="SAM" id="Coils"/>
    </source>
</evidence>
<evidence type="ECO:0000256" key="6">
    <source>
        <dbReference type="SAM" id="MobiDB-lite"/>
    </source>
</evidence>
<dbReference type="InterPro" id="IPR008936">
    <property type="entry name" value="Rho_GTPase_activation_prot"/>
</dbReference>
<dbReference type="Pfam" id="PF00620">
    <property type="entry name" value="RhoGAP"/>
    <property type="match status" value="1"/>
</dbReference>
<evidence type="ECO:0000259" key="7">
    <source>
        <dbReference type="PROSITE" id="PS50023"/>
    </source>
</evidence>
<dbReference type="Proteomes" id="UP000620124">
    <property type="component" value="Unassembled WGS sequence"/>
</dbReference>
<feature type="region of interest" description="Disordered" evidence="6">
    <location>
        <begin position="612"/>
        <end position="750"/>
    </location>
</feature>
<feature type="compositionally biased region" description="Low complexity" evidence="6">
    <location>
        <begin position="393"/>
        <end position="408"/>
    </location>
</feature>
<dbReference type="GO" id="GO:0005096">
    <property type="term" value="F:GTPase activator activity"/>
    <property type="evidence" value="ECO:0007669"/>
    <property type="project" value="UniProtKB-KW"/>
</dbReference>
<dbReference type="PROSITE" id="PS50023">
    <property type="entry name" value="LIM_DOMAIN_2"/>
    <property type="match status" value="1"/>
</dbReference>
<dbReference type="PANTHER" id="PTHR46075">
    <property type="entry name" value="CHIMERIN FAMILY MEMBER"/>
    <property type="match status" value="1"/>
</dbReference>
<keyword evidence="3 4" id="KW-0862">Zinc</keyword>
<dbReference type="PROSITE" id="PS00478">
    <property type="entry name" value="LIM_DOMAIN_1"/>
    <property type="match status" value="2"/>
</dbReference>
<proteinExistence type="predicted"/>
<accession>A0A8H7D7S5</accession>
<dbReference type="CDD" id="cd00159">
    <property type="entry name" value="RhoGAP"/>
    <property type="match status" value="1"/>
</dbReference>
<feature type="compositionally biased region" description="Polar residues" evidence="6">
    <location>
        <begin position="228"/>
        <end position="246"/>
    </location>
</feature>
<feature type="compositionally biased region" description="Basic and acidic residues" evidence="6">
    <location>
        <begin position="161"/>
        <end position="170"/>
    </location>
</feature>
<feature type="domain" description="Rho-GAP" evidence="9">
    <location>
        <begin position="1153"/>
        <end position="1349"/>
    </location>
</feature>
<feature type="domain" description="LIM zinc-binding" evidence="7">
    <location>
        <begin position="78"/>
        <end position="137"/>
    </location>
</feature>
<dbReference type="EMBL" id="JACAZI010000004">
    <property type="protein sequence ID" value="KAF7361978.1"/>
    <property type="molecule type" value="Genomic_DNA"/>
</dbReference>
<dbReference type="GO" id="GO:0046872">
    <property type="term" value="F:metal ion binding"/>
    <property type="evidence" value="ECO:0007669"/>
    <property type="project" value="UniProtKB-KW"/>
</dbReference>
<dbReference type="InterPro" id="IPR002219">
    <property type="entry name" value="PKC_DAG/PE"/>
</dbReference>
<keyword evidence="11" id="KW-1185">Reference proteome</keyword>
<dbReference type="InterPro" id="IPR046349">
    <property type="entry name" value="C1-like_sf"/>
</dbReference>
<dbReference type="PROSITE" id="PS00479">
    <property type="entry name" value="ZF_DAG_PE_1"/>
    <property type="match status" value="1"/>
</dbReference>
<keyword evidence="5" id="KW-0175">Coiled coil</keyword>
<evidence type="ECO:0000313" key="11">
    <source>
        <dbReference type="Proteomes" id="UP000620124"/>
    </source>
</evidence>
<feature type="compositionally biased region" description="Polar residues" evidence="6">
    <location>
        <begin position="184"/>
        <end position="195"/>
    </location>
</feature>
<evidence type="ECO:0000259" key="8">
    <source>
        <dbReference type="PROSITE" id="PS50081"/>
    </source>
</evidence>
<dbReference type="CDD" id="cd09394">
    <property type="entry name" value="LIM1_Rga"/>
    <property type="match status" value="1"/>
</dbReference>
<feature type="compositionally biased region" description="Polar residues" evidence="6">
    <location>
        <begin position="653"/>
        <end position="671"/>
    </location>
</feature>
<dbReference type="GO" id="GO:0007165">
    <property type="term" value="P:signal transduction"/>
    <property type="evidence" value="ECO:0007669"/>
    <property type="project" value="InterPro"/>
</dbReference>
<feature type="compositionally biased region" description="Polar residues" evidence="6">
    <location>
        <begin position="419"/>
        <end position="431"/>
    </location>
</feature>
<feature type="region of interest" description="Disordered" evidence="6">
    <location>
        <begin position="141"/>
        <end position="590"/>
    </location>
</feature>
<feature type="compositionally biased region" description="Polar residues" evidence="6">
    <location>
        <begin position="541"/>
        <end position="555"/>
    </location>
</feature>
<evidence type="ECO:0000313" key="10">
    <source>
        <dbReference type="EMBL" id="KAF7361978.1"/>
    </source>
</evidence>
<organism evidence="10 11">
    <name type="scientific">Mycena venus</name>
    <dbReference type="NCBI Taxonomy" id="2733690"/>
    <lineage>
        <taxon>Eukaryota</taxon>
        <taxon>Fungi</taxon>
        <taxon>Dikarya</taxon>
        <taxon>Basidiomycota</taxon>
        <taxon>Agaricomycotina</taxon>
        <taxon>Agaricomycetes</taxon>
        <taxon>Agaricomycetidae</taxon>
        <taxon>Agaricales</taxon>
        <taxon>Marasmiineae</taxon>
        <taxon>Mycenaceae</taxon>
        <taxon>Mycena</taxon>
    </lineage>
</organism>
<feature type="compositionally biased region" description="Polar residues" evidence="6">
    <location>
        <begin position="612"/>
        <end position="623"/>
    </location>
</feature>
<dbReference type="FunFam" id="1.10.555.10:FF:000043">
    <property type="entry name" value="Rho GTPase activator Rga"/>
    <property type="match status" value="1"/>
</dbReference>
<dbReference type="PROSITE" id="PS50081">
    <property type="entry name" value="ZF_DAG_PE_2"/>
    <property type="match status" value="1"/>
</dbReference>
<feature type="compositionally biased region" description="Low complexity" evidence="6">
    <location>
        <begin position="473"/>
        <end position="500"/>
    </location>
</feature>
<evidence type="ECO:0000256" key="1">
    <source>
        <dbReference type="ARBA" id="ARBA00022468"/>
    </source>
</evidence>
<feature type="compositionally biased region" description="Polar residues" evidence="6">
    <location>
        <begin position="354"/>
        <end position="392"/>
    </location>
</feature>
<dbReference type="SMART" id="SM00109">
    <property type="entry name" value="C1"/>
    <property type="match status" value="1"/>
</dbReference>
<keyword evidence="4" id="KW-0440">LIM domain</keyword>
<protein>
    <submittedName>
        <fullName evidence="10">Signal transducer</fullName>
    </submittedName>
</protein>
<dbReference type="InterPro" id="IPR051854">
    <property type="entry name" value="Rho-type_GAP"/>
</dbReference>
<evidence type="ECO:0000259" key="9">
    <source>
        <dbReference type="PROSITE" id="PS50238"/>
    </source>
</evidence>
<feature type="coiled-coil region" evidence="5">
    <location>
        <begin position="925"/>
        <end position="959"/>
    </location>
</feature>
<dbReference type="PANTHER" id="PTHR46075:SF2">
    <property type="entry name" value="RHO GTPASE ACTIVATING PROTEIN AT 5A, ISOFORM A"/>
    <property type="match status" value="1"/>
</dbReference>